<accession>A0ABU0HXA3</accession>
<keyword evidence="2" id="KW-1185">Reference proteome</keyword>
<reference evidence="1 2" key="1">
    <citation type="submission" date="2023-07" db="EMBL/GenBank/DDBJ databases">
        <title>Genomic Encyclopedia of Type Strains, Phase IV (KMG-IV): sequencing the most valuable type-strain genomes for metagenomic binning, comparative biology and taxonomic classification.</title>
        <authorList>
            <person name="Goeker M."/>
        </authorList>
    </citation>
    <scope>NUCLEOTIDE SEQUENCE [LARGE SCALE GENOMIC DNA]</scope>
    <source>
        <strain evidence="1 2">DSM 19013</strain>
    </source>
</reference>
<proteinExistence type="predicted"/>
<evidence type="ECO:0000313" key="1">
    <source>
        <dbReference type="EMBL" id="MDQ0446978.1"/>
    </source>
</evidence>
<organism evidence="1 2">
    <name type="scientific">Methylobacterium aerolatum</name>
    <dbReference type="NCBI Taxonomy" id="418708"/>
    <lineage>
        <taxon>Bacteria</taxon>
        <taxon>Pseudomonadati</taxon>
        <taxon>Pseudomonadota</taxon>
        <taxon>Alphaproteobacteria</taxon>
        <taxon>Hyphomicrobiales</taxon>
        <taxon>Methylobacteriaceae</taxon>
        <taxon>Methylobacterium</taxon>
    </lineage>
</organism>
<gene>
    <name evidence="1" type="ORF">QO012_001469</name>
</gene>
<dbReference type="RefSeq" id="WP_283207292.1">
    <property type="nucleotide sequence ID" value="NZ_BPQE01000028.1"/>
</dbReference>
<dbReference type="EMBL" id="JAUSVP010000003">
    <property type="protein sequence ID" value="MDQ0446978.1"/>
    <property type="molecule type" value="Genomic_DNA"/>
</dbReference>
<evidence type="ECO:0000313" key="2">
    <source>
        <dbReference type="Proteomes" id="UP001231124"/>
    </source>
</evidence>
<comment type="caution">
    <text evidence="1">The sequence shown here is derived from an EMBL/GenBank/DDBJ whole genome shotgun (WGS) entry which is preliminary data.</text>
</comment>
<sequence length="42" mass="4778">MTDQPTSPPIPTDPPRIGEIRTLFGIRLRWNGTQWQKVTTDG</sequence>
<name>A0ABU0HXA3_9HYPH</name>
<protein>
    <recommendedName>
        <fullName evidence="3">Phage tail protein</fullName>
    </recommendedName>
</protein>
<dbReference type="Proteomes" id="UP001231124">
    <property type="component" value="Unassembled WGS sequence"/>
</dbReference>
<evidence type="ECO:0008006" key="3">
    <source>
        <dbReference type="Google" id="ProtNLM"/>
    </source>
</evidence>